<dbReference type="GO" id="GO:0030246">
    <property type="term" value="F:carbohydrate binding"/>
    <property type="evidence" value="ECO:0007669"/>
    <property type="project" value="InterPro"/>
</dbReference>
<evidence type="ECO:0000256" key="5">
    <source>
        <dbReference type="ARBA" id="ARBA00022723"/>
    </source>
</evidence>
<dbReference type="InterPro" id="IPR023933">
    <property type="entry name" value="Glyco_hydro_2_beta_Galsidase"/>
</dbReference>
<keyword evidence="7 11" id="KW-0460">Magnesium</keyword>
<dbReference type="SUPFAM" id="SSF49303">
    <property type="entry name" value="beta-Galactosidase/glucuronidase domain"/>
    <property type="match status" value="2"/>
</dbReference>
<evidence type="ECO:0000256" key="1">
    <source>
        <dbReference type="ARBA" id="ARBA00001412"/>
    </source>
</evidence>
<dbReference type="InterPro" id="IPR014718">
    <property type="entry name" value="GH-type_carb-bd"/>
</dbReference>
<evidence type="ECO:0000256" key="2">
    <source>
        <dbReference type="ARBA" id="ARBA00007401"/>
    </source>
</evidence>
<dbReference type="PRINTS" id="PR00132">
    <property type="entry name" value="GLHYDRLASE2"/>
</dbReference>
<evidence type="ECO:0000256" key="8">
    <source>
        <dbReference type="ARBA" id="ARBA00023053"/>
    </source>
</evidence>
<gene>
    <name evidence="11 13" type="primary">lacZ</name>
    <name evidence="13" type="ORF">ERS008476_00318</name>
</gene>
<dbReference type="InterPro" id="IPR013783">
    <property type="entry name" value="Ig-like_fold"/>
</dbReference>
<dbReference type="InterPro" id="IPR011013">
    <property type="entry name" value="Gal_mutarotase_sf_dom"/>
</dbReference>
<feature type="binding site" evidence="11">
    <location>
        <position position="613"/>
    </location>
    <ligand>
        <name>Mg(2+)</name>
        <dbReference type="ChEBI" id="CHEBI:18420"/>
        <label>2</label>
    </ligand>
</feature>
<evidence type="ECO:0000256" key="11">
    <source>
        <dbReference type="HAMAP-Rule" id="MF_01687"/>
    </source>
</evidence>
<dbReference type="InterPro" id="IPR006102">
    <property type="entry name" value="Ig-like_GH2"/>
</dbReference>
<dbReference type="InterPro" id="IPR006103">
    <property type="entry name" value="Glyco_hydro_2_cat"/>
</dbReference>
<dbReference type="EMBL" id="CWJI01000001">
    <property type="protein sequence ID" value="CRY53427.1"/>
    <property type="molecule type" value="Genomic_DNA"/>
</dbReference>
<evidence type="ECO:0000313" key="13">
    <source>
        <dbReference type="EMBL" id="CRY53427.1"/>
    </source>
</evidence>
<comment type="subunit">
    <text evidence="11">Homotetramer.</text>
</comment>
<dbReference type="PANTHER" id="PTHR46323:SF2">
    <property type="entry name" value="BETA-GALACTOSIDASE"/>
    <property type="match status" value="1"/>
</dbReference>
<dbReference type="EC" id="3.2.1.23" evidence="3 11"/>
<feature type="binding site" evidence="11">
    <location>
        <position position="209"/>
    </location>
    <ligand>
        <name>Na(+)</name>
        <dbReference type="ChEBI" id="CHEBI:29101"/>
    </ligand>
</feature>
<dbReference type="Gene3D" id="3.20.20.80">
    <property type="entry name" value="Glycosidases"/>
    <property type="match status" value="1"/>
</dbReference>
<feature type="site" description="Transition state stabilizer" evidence="11">
    <location>
        <position position="373"/>
    </location>
</feature>
<proteinExistence type="inferred from homology"/>
<dbReference type="Pfam" id="PF16353">
    <property type="entry name" value="LacZ_4"/>
    <property type="match status" value="1"/>
</dbReference>
<feature type="binding site" evidence="11">
    <location>
        <position position="617"/>
    </location>
    <ligand>
        <name>Na(+)</name>
        <dbReference type="ChEBI" id="CHEBI:29101"/>
    </ligand>
</feature>
<comment type="catalytic activity">
    <reaction evidence="1 11">
        <text>Hydrolysis of terminal non-reducing beta-D-galactose residues in beta-D-galactosides.</text>
        <dbReference type="EC" id="3.2.1.23"/>
    </reaction>
</comment>
<dbReference type="Gene3D" id="2.60.120.260">
    <property type="entry name" value="Galactose-binding domain-like"/>
    <property type="match status" value="1"/>
</dbReference>
<dbReference type="InterPro" id="IPR008979">
    <property type="entry name" value="Galactose-bd-like_sf"/>
</dbReference>
<feature type="domain" description="Beta galactosidase small chain/" evidence="12">
    <location>
        <begin position="772"/>
        <end position="1045"/>
    </location>
</feature>
<feature type="binding site" evidence="11">
    <location>
        <position position="477"/>
    </location>
    <ligand>
        <name>substrate</name>
    </ligand>
</feature>
<dbReference type="InterPro" id="IPR006104">
    <property type="entry name" value="Glyco_hydro_2_N"/>
</dbReference>
<evidence type="ECO:0000256" key="9">
    <source>
        <dbReference type="ARBA" id="ARBA00023295"/>
    </source>
</evidence>
<accession>A0A0H5LQV9</accession>
<comment type="cofactor">
    <cofactor evidence="11">
        <name>Na(+)</name>
        <dbReference type="ChEBI" id="CHEBI:29101"/>
    </cofactor>
    <text evidence="11">Binds 1 sodium ion per monomer.</text>
</comment>
<dbReference type="InterPro" id="IPR036156">
    <property type="entry name" value="Beta-gal/glucu_dom_sf"/>
</dbReference>
<protein>
    <recommendedName>
        <fullName evidence="4 11">Beta-galactosidase</fullName>
        <shortName evidence="11">Beta-gal</shortName>
        <ecNumber evidence="3 11">3.2.1.23</ecNumber>
    </recommendedName>
    <alternativeName>
        <fullName evidence="10 11">Lactase</fullName>
    </alternativeName>
</protein>
<keyword evidence="9 11" id="KW-0326">Glycosidase</keyword>
<evidence type="ECO:0000313" key="14">
    <source>
        <dbReference type="Proteomes" id="UP000043316"/>
    </source>
</evidence>
<dbReference type="Pfam" id="PF02929">
    <property type="entry name" value="Bgal_small_N"/>
    <property type="match status" value="1"/>
</dbReference>
<dbReference type="Pfam" id="PF00703">
    <property type="entry name" value="Glyco_hydro_2"/>
    <property type="match status" value="1"/>
</dbReference>
<dbReference type="InterPro" id="IPR023230">
    <property type="entry name" value="Glyco_hydro_2_CS"/>
</dbReference>
<comment type="similarity">
    <text evidence="2 11">Belongs to the glycosyl hydrolase 2 family.</text>
</comment>
<dbReference type="Gene3D" id="2.70.98.10">
    <property type="match status" value="1"/>
</dbReference>
<dbReference type="Pfam" id="PF02837">
    <property type="entry name" value="Glyco_hydro_2_N"/>
    <property type="match status" value="1"/>
</dbReference>
<feature type="binding site" evidence="11">
    <location>
        <position position="209"/>
    </location>
    <ligand>
        <name>substrate</name>
    </ligand>
</feature>
<dbReference type="SUPFAM" id="SSF74650">
    <property type="entry name" value="Galactose mutarotase-like"/>
    <property type="match status" value="1"/>
</dbReference>
<keyword evidence="5 11" id="KW-0479">Metal-binding</keyword>
<dbReference type="Gene3D" id="2.60.40.10">
    <property type="entry name" value="Immunoglobulins"/>
    <property type="match status" value="2"/>
</dbReference>
<evidence type="ECO:0000256" key="7">
    <source>
        <dbReference type="ARBA" id="ARBA00022842"/>
    </source>
</evidence>
<dbReference type="SUPFAM" id="SSF49785">
    <property type="entry name" value="Galactose-binding domain-like"/>
    <property type="match status" value="1"/>
</dbReference>
<feature type="active site" description="Nucleophile" evidence="11">
    <location>
        <position position="553"/>
    </location>
</feature>
<comment type="cofactor">
    <cofactor evidence="11">
        <name>Mg(2+)</name>
        <dbReference type="ChEBI" id="CHEBI:18420"/>
    </cofactor>
    <text evidence="11">Binds 2 magnesium ions per monomer.</text>
</comment>
<dbReference type="GO" id="GO:0009341">
    <property type="term" value="C:beta-galactosidase complex"/>
    <property type="evidence" value="ECO:0007669"/>
    <property type="project" value="InterPro"/>
</dbReference>
<feature type="binding site" evidence="11">
    <location>
        <position position="620"/>
    </location>
    <ligand>
        <name>Na(+)</name>
        <dbReference type="ChEBI" id="CHEBI:29101"/>
    </ligand>
</feature>
<evidence type="ECO:0000256" key="6">
    <source>
        <dbReference type="ARBA" id="ARBA00022801"/>
    </source>
</evidence>
<dbReference type="InterPro" id="IPR032312">
    <property type="entry name" value="LacZ_4"/>
</dbReference>
<evidence type="ECO:0000256" key="3">
    <source>
        <dbReference type="ARBA" id="ARBA00012756"/>
    </source>
</evidence>
<dbReference type="RefSeq" id="WP_053008752.1">
    <property type="nucleotide sequence ID" value="NZ_CWJI01000001.1"/>
</dbReference>
<dbReference type="SUPFAM" id="SSF51445">
    <property type="entry name" value="(Trans)glycosidases"/>
    <property type="match status" value="1"/>
</dbReference>
<name>A0A0H5LQV9_YERIN</name>
<feature type="site" description="Transition state stabilizer" evidence="11">
    <location>
        <position position="407"/>
    </location>
</feature>
<dbReference type="InterPro" id="IPR023232">
    <property type="entry name" value="Glyco_hydro_2_AS"/>
</dbReference>
<feature type="binding site" evidence="11">
    <location>
        <position position="110"/>
    </location>
    <ligand>
        <name>substrate</name>
    </ligand>
</feature>
<feature type="binding site" evidence="11">
    <location>
        <position position="1023"/>
    </location>
    <ligand>
        <name>substrate</name>
    </ligand>
</feature>
<dbReference type="AlphaFoldDB" id="A0A0H5LQV9"/>
<dbReference type="InterPro" id="IPR050347">
    <property type="entry name" value="Bact_Beta-galactosidase"/>
</dbReference>
<dbReference type="InterPro" id="IPR006101">
    <property type="entry name" value="Glyco_hydro_2"/>
</dbReference>
<sequence>MTSPQRVQQQVKPTLSQILSRRDWENPQVTQYHRLEAHPPFHSWRDVDSAQNDAISSQRQLLNGLWSFSYFPQPEDVPDAWVEHDLAGVATIPVPANWQRHGYDTPIYTNVQYPIPVDPPRVPEENPTSCYSREFTLAPDWLASGQTRIIFDGVNSAFYLWCNGSWIGYSQDSRLPAEFDLTPYLQAGNNRIAVLVLRWSDGTYLEDQDMWRMSGIFRDVSLLHKPDIHLRDIHIATHLSPEFSSANLEVMAAVNIPPLQMNNPLVTGAFQIRVQLWLADQLITSKKQPLGTEAIDERGHYSDRTRLSMRVERPLLWSAEEPTLYRAVVSLLNDQDELIEAEAYDVGFRQVAIHQGLLKVNGKAVLIRGVNRHEHHPQTGQAIDEASMLQDIILMKQHNFNAVRCSHYPNHPLWYRLCDRYGLYVVDEANIETHGMQPMSRLADDPQWFSAFSERVTRMIQRDRNHPCIIIWSLGNESGHGASHDALYRWIKTNDPTRPVQYEGGGANTAATDIVCPMYARVDEDQPFPAVPKWAIKKWIGLPDESRPLILCEYAHAMGNSFGGFARYWQAFRQYPRLQGGFVWDWVDQSLTHHDEHGQPYWAYGGDFGDKPNDRQFCMNGLVFPDRSPHPSLYEAQCAQQFFQFSLVSTTPLIISVTSEFLFRTSDNEQLFWRIELAGETILEGNLLLDLPPESTRHYKLQEQLPTLNNPDDLWLNVEVRQRVETPWSPSGHRSAWHQWHLPQALPVESTPQHDANLLSVLQLHQDTHHITVEHQQQRWQFCRESGLLTQWWADERPLLLNPLRDQFVRAPLDNDIGISETTRIDPNAWVERWKKAGMYQLESRCLSLQADSLSDSIQISAQYSYEFEGRRLIHSHWLYRFDQQGRMTIDVRAQLATALPAPARIGMHCQISDIAENVEWIGLGPHENYPDRKLSAQYSYWSRSLEQMHTPYIFPSENGLRCNTNRLNYGHWQVTGQFHFGISRYSTEQLMSTSHQHRLKTEQGTWLNIDGFHMGVGGDDSWSPSVHIDDLLTGQNYQYRVCWQYNV</sequence>
<dbReference type="InterPro" id="IPR004199">
    <property type="entry name" value="B-gal_small/dom_5"/>
</dbReference>
<feature type="binding site" evidence="11">
    <location>
        <begin position="553"/>
        <end position="556"/>
    </location>
    <ligand>
        <name>substrate</name>
    </ligand>
</feature>
<dbReference type="GO" id="GO:0000287">
    <property type="term" value="F:magnesium ion binding"/>
    <property type="evidence" value="ECO:0007669"/>
    <property type="project" value="UniProtKB-UniRule"/>
</dbReference>
<dbReference type="Pfam" id="PF02836">
    <property type="entry name" value="Glyco_hydro_2_C"/>
    <property type="match status" value="1"/>
</dbReference>
<dbReference type="PANTHER" id="PTHR46323">
    <property type="entry name" value="BETA-GALACTOSIDASE"/>
    <property type="match status" value="1"/>
</dbReference>
<dbReference type="NCBIfam" id="NF007074">
    <property type="entry name" value="PRK09525.1"/>
    <property type="match status" value="1"/>
</dbReference>
<feature type="active site" description="Proton donor" evidence="11">
    <location>
        <position position="477"/>
    </location>
</feature>
<feature type="binding site" evidence="11">
    <location>
        <position position="434"/>
    </location>
    <ligand>
        <name>Mg(2+)</name>
        <dbReference type="ChEBI" id="CHEBI:18420"/>
        <label>1</label>
    </ligand>
</feature>
<dbReference type="GO" id="GO:0005990">
    <property type="term" value="P:lactose catabolic process"/>
    <property type="evidence" value="ECO:0007669"/>
    <property type="project" value="TreeGrafter"/>
</dbReference>
<dbReference type="Proteomes" id="UP000043316">
    <property type="component" value="Unassembled WGS sequence"/>
</dbReference>
<organism evidence="13 14">
    <name type="scientific">Yersinia intermedia</name>
    <dbReference type="NCBI Taxonomy" id="631"/>
    <lineage>
        <taxon>Bacteria</taxon>
        <taxon>Pseudomonadati</taxon>
        <taxon>Pseudomonadota</taxon>
        <taxon>Gammaproteobacteria</taxon>
        <taxon>Enterobacterales</taxon>
        <taxon>Yersiniaceae</taxon>
        <taxon>Yersinia</taxon>
    </lineage>
</organism>
<dbReference type="GO" id="GO:0004565">
    <property type="term" value="F:beta-galactosidase activity"/>
    <property type="evidence" value="ECO:0007669"/>
    <property type="project" value="UniProtKB-EC"/>
</dbReference>
<dbReference type="FunFam" id="3.20.20.80:FF:000018">
    <property type="entry name" value="Beta-galactosidase"/>
    <property type="match status" value="1"/>
</dbReference>
<keyword evidence="8 11" id="KW-0915">Sodium</keyword>
<keyword evidence="6 11" id="KW-0378">Hydrolase</keyword>
<feature type="binding site" evidence="11">
    <location>
        <position position="432"/>
    </location>
    <ligand>
        <name>Mg(2+)</name>
        <dbReference type="ChEBI" id="CHEBI:18420"/>
        <label>1</label>
    </ligand>
</feature>
<reference evidence="14" key="1">
    <citation type="submission" date="2015-03" db="EMBL/GenBank/DDBJ databases">
        <authorList>
            <consortium name="Pathogen Informatics"/>
        </authorList>
    </citation>
    <scope>NUCLEOTIDE SEQUENCE [LARGE SCALE GENOMIC DNA]</scope>
    <source>
        <strain evidence="14">R148</strain>
    </source>
</reference>
<evidence type="ECO:0000256" key="4">
    <source>
        <dbReference type="ARBA" id="ARBA00013303"/>
    </source>
</evidence>
<evidence type="ECO:0000259" key="12">
    <source>
        <dbReference type="SMART" id="SM01038"/>
    </source>
</evidence>
<dbReference type="PROSITE" id="PS00719">
    <property type="entry name" value="GLYCOSYL_HYDROL_F2_1"/>
    <property type="match status" value="1"/>
</dbReference>
<feature type="binding site" evidence="11">
    <location>
        <position position="620"/>
    </location>
    <ligand>
        <name>substrate</name>
    </ligand>
</feature>
<dbReference type="SMART" id="SM01038">
    <property type="entry name" value="Bgal_small_N"/>
    <property type="match status" value="1"/>
</dbReference>
<dbReference type="InterPro" id="IPR017853">
    <property type="entry name" value="GH"/>
</dbReference>
<evidence type="ECO:0000256" key="10">
    <source>
        <dbReference type="ARBA" id="ARBA00032230"/>
    </source>
</evidence>
<dbReference type="HAMAP" id="MF_01687">
    <property type="entry name" value="Beta_gal"/>
    <property type="match status" value="1"/>
</dbReference>
<dbReference type="PROSITE" id="PS00608">
    <property type="entry name" value="GLYCOSYL_HYDROL_F2_2"/>
    <property type="match status" value="1"/>
</dbReference>
<feature type="binding site" evidence="11">
    <location>
        <position position="477"/>
    </location>
    <ligand>
        <name>Mg(2+)</name>
        <dbReference type="ChEBI" id="CHEBI:18420"/>
        <label>1</label>
    </ligand>
</feature>